<reference evidence="1 2" key="1">
    <citation type="journal article" date="2021" name="BMC Genomics">
        <title>Datura genome reveals duplications of psychoactive alkaloid biosynthetic genes and high mutation rate following tissue culture.</title>
        <authorList>
            <person name="Rajewski A."/>
            <person name="Carter-House D."/>
            <person name="Stajich J."/>
            <person name="Litt A."/>
        </authorList>
    </citation>
    <scope>NUCLEOTIDE SEQUENCE [LARGE SCALE GENOMIC DNA]</scope>
    <source>
        <strain evidence="1">AR-01</strain>
    </source>
</reference>
<organism evidence="1 2">
    <name type="scientific">Datura stramonium</name>
    <name type="common">Jimsonweed</name>
    <name type="synonym">Common thornapple</name>
    <dbReference type="NCBI Taxonomy" id="4076"/>
    <lineage>
        <taxon>Eukaryota</taxon>
        <taxon>Viridiplantae</taxon>
        <taxon>Streptophyta</taxon>
        <taxon>Embryophyta</taxon>
        <taxon>Tracheophyta</taxon>
        <taxon>Spermatophyta</taxon>
        <taxon>Magnoliopsida</taxon>
        <taxon>eudicotyledons</taxon>
        <taxon>Gunneridae</taxon>
        <taxon>Pentapetalae</taxon>
        <taxon>asterids</taxon>
        <taxon>lamiids</taxon>
        <taxon>Solanales</taxon>
        <taxon>Solanaceae</taxon>
        <taxon>Solanoideae</taxon>
        <taxon>Datureae</taxon>
        <taxon>Datura</taxon>
    </lineage>
</organism>
<dbReference type="EMBL" id="JACEIK010004191">
    <property type="protein sequence ID" value="MCD9644551.1"/>
    <property type="molecule type" value="Genomic_DNA"/>
</dbReference>
<dbReference type="Proteomes" id="UP000823775">
    <property type="component" value="Unassembled WGS sequence"/>
</dbReference>
<protein>
    <submittedName>
        <fullName evidence="1">Uncharacterized protein</fullName>
    </submittedName>
</protein>
<accession>A0ABS8VDV8</accession>
<evidence type="ECO:0000313" key="2">
    <source>
        <dbReference type="Proteomes" id="UP000823775"/>
    </source>
</evidence>
<comment type="caution">
    <text evidence="1">The sequence shown here is derived from an EMBL/GenBank/DDBJ whole genome shotgun (WGS) entry which is preliminary data.</text>
</comment>
<name>A0ABS8VDV8_DATST</name>
<sequence length="146" mass="16537">MAPKVNKGKGMASLSHGIKGQVELKKHPVRMQACHHNRQGFIGSIGSRSKKDVLRMARVKKGQRFSFGGLLTQILREQQIDEAAVDYRPRYDPKGLDVTKKKELDYIHGLVLSISERNACIDNVLSYLYSMQILQLRMNGVTEEQL</sequence>
<proteinExistence type="predicted"/>
<gene>
    <name evidence="1" type="ORF">HAX54_032832</name>
</gene>
<evidence type="ECO:0000313" key="1">
    <source>
        <dbReference type="EMBL" id="MCD9644551.1"/>
    </source>
</evidence>
<keyword evidence="2" id="KW-1185">Reference proteome</keyword>